<dbReference type="Gene3D" id="1.10.150.20">
    <property type="entry name" value="5' to 3' exonuclease, C-terminal subdomain"/>
    <property type="match status" value="1"/>
</dbReference>
<keyword evidence="6" id="KW-1185">Reference proteome</keyword>
<keyword evidence="2" id="KW-0239">DNA-directed DNA polymerase</keyword>
<feature type="site" description="Substrate discrimination" evidence="2">
    <location>
        <position position="18"/>
    </location>
</feature>
<dbReference type="InterPro" id="IPR043502">
    <property type="entry name" value="DNA/RNA_pol_sf"/>
</dbReference>
<keyword evidence="2" id="KW-0548">Nucleotidyltransferase</keyword>
<feature type="active site" evidence="2">
    <location>
        <position position="116"/>
    </location>
</feature>
<feature type="coiled-coil region" evidence="3">
    <location>
        <begin position="366"/>
        <end position="403"/>
    </location>
</feature>
<dbReference type="Pfam" id="PF00817">
    <property type="entry name" value="IMS"/>
    <property type="match status" value="1"/>
</dbReference>
<feature type="binding site" evidence="2">
    <location>
        <position position="115"/>
    </location>
    <ligand>
        <name>Mg(2+)</name>
        <dbReference type="ChEBI" id="CHEBI:18420"/>
    </ligand>
</feature>
<keyword evidence="2" id="KW-0460">Magnesium</keyword>
<dbReference type="Gene3D" id="3.30.70.270">
    <property type="match status" value="1"/>
</dbReference>
<evidence type="ECO:0000256" key="2">
    <source>
        <dbReference type="HAMAP-Rule" id="MF_01113"/>
    </source>
</evidence>
<dbReference type="InterPro" id="IPR050116">
    <property type="entry name" value="DNA_polymerase-Y"/>
</dbReference>
<dbReference type="SUPFAM" id="SSF100879">
    <property type="entry name" value="Lesion bypass DNA polymerase (Y-family), little finger domain"/>
    <property type="match status" value="1"/>
</dbReference>
<keyword evidence="2" id="KW-0238">DNA-binding</keyword>
<comment type="subunit">
    <text evidence="2">Monomer.</text>
</comment>
<dbReference type="CDD" id="cd03586">
    <property type="entry name" value="PolY_Pol_IV_kappa"/>
    <property type="match status" value="1"/>
</dbReference>
<keyword evidence="2" id="KW-0515">Mutator protein</keyword>
<dbReference type="EC" id="2.7.7.7" evidence="2"/>
<dbReference type="PROSITE" id="PS50173">
    <property type="entry name" value="UMUC"/>
    <property type="match status" value="1"/>
</dbReference>
<dbReference type="Gene3D" id="3.30.1490.100">
    <property type="entry name" value="DNA polymerase, Y-family, little finger domain"/>
    <property type="match status" value="1"/>
</dbReference>
<comment type="subcellular location">
    <subcellularLocation>
        <location evidence="2">Cytoplasm</location>
    </subcellularLocation>
</comment>
<feature type="binding site" evidence="2">
    <location>
        <position position="13"/>
    </location>
    <ligand>
        <name>Mg(2+)</name>
        <dbReference type="ChEBI" id="CHEBI:18420"/>
    </ligand>
</feature>
<dbReference type="PANTHER" id="PTHR11076">
    <property type="entry name" value="DNA REPAIR POLYMERASE UMUC / TRANSFERASE FAMILY MEMBER"/>
    <property type="match status" value="1"/>
</dbReference>
<keyword evidence="2" id="KW-0808">Transferase</keyword>
<dbReference type="GO" id="GO:0042276">
    <property type="term" value="P:error-prone translesion synthesis"/>
    <property type="evidence" value="ECO:0007669"/>
    <property type="project" value="TreeGrafter"/>
</dbReference>
<dbReference type="EMBL" id="JRFU01000023">
    <property type="protein sequence ID" value="PWE87672.1"/>
    <property type="molecule type" value="Genomic_DNA"/>
</dbReference>
<dbReference type="GO" id="GO:0005829">
    <property type="term" value="C:cytosol"/>
    <property type="evidence" value="ECO:0007669"/>
    <property type="project" value="TreeGrafter"/>
</dbReference>
<organism evidence="5 6">
    <name type="scientific">Eubacterium ramulus</name>
    <dbReference type="NCBI Taxonomy" id="39490"/>
    <lineage>
        <taxon>Bacteria</taxon>
        <taxon>Bacillati</taxon>
        <taxon>Bacillota</taxon>
        <taxon>Clostridia</taxon>
        <taxon>Eubacteriales</taxon>
        <taxon>Eubacteriaceae</taxon>
        <taxon>Eubacterium</taxon>
    </lineage>
</organism>
<dbReference type="AlphaFoldDB" id="A0A2V1JRV0"/>
<comment type="catalytic activity">
    <reaction evidence="2">
        <text>DNA(n) + a 2'-deoxyribonucleoside 5'-triphosphate = DNA(n+1) + diphosphate</text>
        <dbReference type="Rhea" id="RHEA:22508"/>
        <dbReference type="Rhea" id="RHEA-COMP:17339"/>
        <dbReference type="Rhea" id="RHEA-COMP:17340"/>
        <dbReference type="ChEBI" id="CHEBI:33019"/>
        <dbReference type="ChEBI" id="CHEBI:61560"/>
        <dbReference type="ChEBI" id="CHEBI:173112"/>
        <dbReference type="EC" id="2.7.7.7"/>
    </reaction>
</comment>
<comment type="cofactor">
    <cofactor evidence="2">
        <name>Mg(2+)</name>
        <dbReference type="ChEBI" id="CHEBI:18420"/>
    </cofactor>
    <text evidence="2">Binds 2 magnesium ions per subunit.</text>
</comment>
<evidence type="ECO:0000313" key="5">
    <source>
        <dbReference type="EMBL" id="PWE87672.1"/>
    </source>
</evidence>
<comment type="similarity">
    <text evidence="1 2">Belongs to the DNA polymerase type-Y family.</text>
</comment>
<accession>A0A2V1JRV0</accession>
<evidence type="ECO:0000259" key="4">
    <source>
        <dbReference type="PROSITE" id="PS50173"/>
    </source>
</evidence>
<gene>
    <name evidence="2" type="primary">dinB</name>
    <name evidence="5" type="ORF">LG34_02650</name>
</gene>
<comment type="function">
    <text evidence="2">Poorly processive, error-prone DNA polymerase involved in untargeted mutagenesis. Copies undamaged DNA at stalled replication forks, which arise in vivo from mismatched or misaligned primer ends. These misaligned primers can be extended by PolIV. Exhibits no 3'-5' exonuclease (proofreading) activity. May be involved in translesional synthesis, in conjunction with the beta clamp from PolIII.</text>
</comment>
<keyword evidence="3" id="KW-0175">Coiled coil</keyword>
<keyword evidence="2" id="KW-0227">DNA damage</keyword>
<dbReference type="GO" id="GO:0003887">
    <property type="term" value="F:DNA-directed DNA polymerase activity"/>
    <property type="evidence" value="ECO:0007669"/>
    <property type="project" value="UniProtKB-UniRule"/>
</dbReference>
<dbReference type="OrthoDB" id="9808813at2"/>
<dbReference type="PANTHER" id="PTHR11076:SF33">
    <property type="entry name" value="DNA POLYMERASE KAPPA"/>
    <property type="match status" value="1"/>
</dbReference>
<dbReference type="InterPro" id="IPR017961">
    <property type="entry name" value="DNA_pol_Y-fam_little_finger"/>
</dbReference>
<dbReference type="InterPro" id="IPR036775">
    <property type="entry name" value="DNA_pol_Y-fam_lit_finger_sf"/>
</dbReference>
<sequence length="416" mass="46824">MIVNDNAIIFHIDVNSAYLSWSALRELQNGSTQDLRTIPSIVGGDQETRHGIVVAKSIPAKVFGIQTAETVVSAFQKCPTLVMVPPDHAYYRDMSQKLMRHLRSICDEIEQVSIDECYMSFEPIRGRFPSPEAAATYIKDSVYDTFGFTVNVGISDRKVLAKMASDFKKPNLVHTLYVSEIQRKLWPLPIASLHMCGKSSAKLLQKMGIRTIGDLARTDKAVVESWLKSHGGMLWNYANGIDDGQVVKEKPKAKGVGNSTTLANNAETEEEAYTVLKELAVSVSQRLKKHHFLAAQISTEIKYASFRSVSHQTTILTPTAEETEIYQCACQLFNELWDGEPIRLLGIRTTKLQDEEEPIQISLFDLGKYQEQEKQEELRREKEEQKQKKLASLDDAIAKIKKRYGDNAIHKGAETK</sequence>
<dbReference type="InterPro" id="IPR001126">
    <property type="entry name" value="UmuC"/>
</dbReference>
<dbReference type="Gene3D" id="3.40.1170.60">
    <property type="match status" value="1"/>
</dbReference>
<evidence type="ECO:0000256" key="1">
    <source>
        <dbReference type="ARBA" id="ARBA00010945"/>
    </source>
</evidence>
<dbReference type="GO" id="GO:0003684">
    <property type="term" value="F:damaged DNA binding"/>
    <property type="evidence" value="ECO:0007669"/>
    <property type="project" value="InterPro"/>
</dbReference>
<dbReference type="InterPro" id="IPR043128">
    <property type="entry name" value="Rev_trsase/Diguanyl_cyclase"/>
</dbReference>
<dbReference type="GO" id="GO:0000287">
    <property type="term" value="F:magnesium ion binding"/>
    <property type="evidence" value="ECO:0007669"/>
    <property type="project" value="UniProtKB-UniRule"/>
</dbReference>
<dbReference type="GO" id="GO:0009432">
    <property type="term" value="P:SOS response"/>
    <property type="evidence" value="ECO:0007669"/>
    <property type="project" value="TreeGrafter"/>
</dbReference>
<dbReference type="InterPro" id="IPR022880">
    <property type="entry name" value="DNApol_IV"/>
</dbReference>
<dbReference type="GO" id="GO:0006281">
    <property type="term" value="P:DNA repair"/>
    <property type="evidence" value="ECO:0007669"/>
    <property type="project" value="UniProtKB-UniRule"/>
</dbReference>
<name>A0A2V1JRV0_EUBRA</name>
<dbReference type="HAMAP" id="MF_01113">
    <property type="entry name" value="DNApol_IV"/>
    <property type="match status" value="1"/>
</dbReference>
<keyword evidence="2" id="KW-0479">Metal-binding</keyword>
<keyword evidence="2" id="KW-0235">DNA replication</keyword>
<protein>
    <recommendedName>
        <fullName evidence="2">DNA polymerase IV</fullName>
        <shortName evidence="2">Pol IV</shortName>
        <ecNumber evidence="2">2.7.7.7</ecNumber>
    </recommendedName>
</protein>
<comment type="caution">
    <text evidence="5">The sequence shown here is derived from an EMBL/GenBank/DDBJ whole genome shotgun (WGS) entry which is preliminary data.</text>
</comment>
<keyword evidence="2" id="KW-0234">DNA repair</keyword>
<proteinExistence type="inferred from homology"/>
<reference evidence="5 6" key="1">
    <citation type="submission" date="2014-09" db="EMBL/GenBank/DDBJ databases">
        <title>Butyrate-producing bacteria isolated from human gut.</title>
        <authorList>
            <person name="Zhang Q."/>
            <person name="Zhao L."/>
        </authorList>
    </citation>
    <scope>NUCLEOTIDE SEQUENCE [LARGE SCALE GENOMIC DNA]</scope>
    <source>
        <strain evidence="5 6">21</strain>
    </source>
</reference>
<dbReference type="GO" id="GO:0006261">
    <property type="term" value="P:DNA-templated DNA replication"/>
    <property type="evidence" value="ECO:0007669"/>
    <property type="project" value="UniProtKB-UniRule"/>
</dbReference>
<dbReference type="Proteomes" id="UP000245288">
    <property type="component" value="Unassembled WGS sequence"/>
</dbReference>
<evidence type="ECO:0000256" key="3">
    <source>
        <dbReference type="SAM" id="Coils"/>
    </source>
</evidence>
<keyword evidence="2" id="KW-0963">Cytoplasm</keyword>
<feature type="domain" description="UmuC" evidence="4">
    <location>
        <begin position="9"/>
        <end position="197"/>
    </location>
</feature>
<dbReference type="SUPFAM" id="SSF56672">
    <property type="entry name" value="DNA/RNA polymerases"/>
    <property type="match status" value="1"/>
</dbReference>
<evidence type="ECO:0000313" key="6">
    <source>
        <dbReference type="Proteomes" id="UP000245288"/>
    </source>
</evidence>
<dbReference type="Pfam" id="PF11799">
    <property type="entry name" value="IMS_C"/>
    <property type="match status" value="1"/>
</dbReference>